<evidence type="ECO:0000313" key="3">
    <source>
        <dbReference type="Proteomes" id="UP001476798"/>
    </source>
</evidence>
<dbReference type="Pfam" id="PF09380">
    <property type="entry name" value="FERM_C"/>
    <property type="match status" value="1"/>
</dbReference>
<gene>
    <name evidence="2" type="ORF">GOODEAATRI_019556</name>
</gene>
<feature type="non-terminal residue" evidence="2">
    <location>
        <position position="130"/>
    </location>
</feature>
<keyword evidence="3" id="KW-1185">Reference proteome</keyword>
<proteinExistence type="predicted"/>
<dbReference type="InterPro" id="IPR018980">
    <property type="entry name" value="FERM_PH-like_C"/>
</dbReference>
<comment type="caution">
    <text evidence="2">The sequence shown here is derived from an EMBL/GenBank/DDBJ whole genome shotgun (WGS) entry which is preliminary data.</text>
</comment>
<evidence type="ECO:0000313" key="2">
    <source>
        <dbReference type="EMBL" id="MEQ2182181.1"/>
    </source>
</evidence>
<dbReference type="EMBL" id="JAHRIO010071709">
    <property type="protein sequence ID" value="MEQ2182181.1"/>
    <property type="molecule type" value="Genomic_DNA"/>
</dbReference>
<accession>A0ABV0PFJ6</accession>
<protein>
    <recommendedName>
        <fullName evidence="1">FERM C-terminal PH-like domain-containing protein</fullName>
    </recommendedName>
</protein>
<organism evidence="2 3">
    <name type="scientific">Goodea atripinnis</name>
    <dbReference type="NCBI Taxonomy" id="208336"/>
    <lineage>
        <taxon>Eukaryota</taxon>
        <taxon>Metazoa</taxon>
        <taxon>Chordata</taxon>
        <taxon>Craniata</taxon>
        <taxon>Vertebrata</taxon>
        <taxon>Euteleostomi</taxon>
        <taxon>Actinopterygii</taxon>
        <taxon>Neopterygii</taxon>
        <taxon>Teleostei</taxon>
        <taxon>Neoteleostei</taxon>
        <taxon>Acanthomorphata</taxon>
        <taxon>Ovalentaria</taxon>
        <taxon>Atherinomorphae</taxon>
        <taxon>Cyprinodontiformes</taxon>
        <taxon>Goodeidae</taxon>
        <taxon>Goodea</taxon>
    </lineage>
</organism>
<name>A0ABV0PFJ6_9TELE</name>
<evidence type="ECO:0000259" key="1">
    <source>
        <dbReference type="Pfam" id="PF09380"/>
    </source>
</evidence>
<dbReference type="Proteomes" id="UP001476798">
    <property type="component" value="Unassembled WGS sequence"/>
</dbReference>
<feature type="domain" description="FERM C-terminal PH-like" evidence="1">
    <location>
        <begin position="50"/>
        <end position="88"/>
    </location>
</feature>
<sequence>MCVLCLSLPTADFGDFNRYDSQDFLQKFALFPIDWIQDERVLEEATQKVAIVYQSFRWHEINNMSHNRSFFGLELSNREESVQFQTVSLSLLSPSEECAPLPPEGSQKSLLTLSFPRFPMLSRTSLPSDK</sequence>
<reference evidence="2 3" key="1">
    <citation type="submission" date="2021-06" db="EMBL/GenBank/DDBJ databases">
        <authorList>
            <person name="Palmer J.M."/>
        </authorList>
    </citation>
    <scope>NUCLEOTIDE SEQUENCE [LARGE SCALE GENOMIC DNA]</scope>
    <source>
        <strain evidence="2 3">GA_2019</strain>
        <tissue evidence="2">Muscle</tissue>
    </source>
</reference>